<evidence type="ECO:0000313" key="2">
    <source>
        <dbReference type="Proteomes" id="UP000008063"/>
    </source>
</evidence>
<protein>
    <recommendedName>
        <fullName evidence="3">Aminodeoxychorismate lyase</fullName>
    </recommendedName>
</protein>
<dbReference type="InParanoid" id="F8PM43"/>
<dbReference type="InterPro" id="IPR043132">
    <property type="entry name" value="BCAT-like_C"/>
</dbReference>
<gene>
    <name evidence="1" type="ORF">SERLA73DRAFT_47874</name>
</gene>
<evidence type="ECO:0008006" key="3">
    <source>
        <dbReference type="Google" id="ProtNLM"/>
    </source>
</evidence>
<dbReference type="FunCoup" id="F8PM43">
    <property type="interactions" value="92"/>
</dbReference>
<organism evidence="2">
    <name type="scientific">Serpula lacrymans var. lacrymans (strain S7.3)</name>
    <name type="common">Dry rot fungus</name>
    <dbReference type="NCBI Taxonomy" id="936435"/>
    <lineage>
        <taxon>Eukaryota</taxon>
        <taxon>Fungi</taxon>
        <taxon>Dikarya</taxon>
        <taxon>Basidiomycota</taxon>
        <taxon>Agaricomycotina</taxon>
        <taxon>Agaricomycetes</taxon>
        <taxon>Agaricomycetidae</taxon>
        <taxon>Boletales</taxon>
        <taxon>Coniophorineae</taxon>
        <taxon>Serpulaceae</taxon>
        <taxon>Serpula</taxon>
    </lineage>
</organism>
<dbReference type="InterPro" id="IPR001544">
    <property type="entry name" value="Aminotrans_IV"/>
</dbReference>
<keyword evidence="2" id="KW-1185">Reference proteome</keyword>
<name>F8PM43_SERL3</name>
<evidence type="ECO:0000313" key="1">
    <source>
        <dbReference type="EMBL" id="EGO02675.1"/>
    </source>
</evidence>
<sequence>MPFSLLSCTRYDPYLQSLKWNNDNAGNPSPYLLLSYHSDRLADAARIHGWGDVQPLTPLYLKSVCDKAVQEYGDKSPPFALKVRLVLTQTGDLSAAVAPIAPLSSDPTAPTFFNPLTDAPTLFVPVFHIQLDSQSTPSSVFTSTKTTTRKVYDDARSRAGVSSPSITRHTQHYPPDDVLLFNSQNDVTEASIYNVAFYRSSQWVTPPMSTGCLPGVLRRWLLEQGRISEAQEHELSRDGVKQDEWVLLFNGVQGCRLGRVTIFVS</sequence>
<dbReference type="Gene3D" id="3.20.10.10">
    <property type="entry name" value="D-amino Acid Aminotransferase, subunit A, domain 2"/>
    <property type="match status" value="1"/>
</dbReference>
<dbReference type="STRING" id="936435.F8PM43"/>
<dbReference type="GO" id="GO:0003824">
    <property type="term" value="F:catalytic activity"/>
    <property type="evidence" value="ECO:0007669"/>
    <property type="project" value="InterPro"/>
</dbReference>
<dbReference type="HOGENOM" id="CLU_020844_6_0_1"/>
<dbReference type="Pfam" id="PF01063">
    <property type="entry name" value="Aminotran_4"/>
    <property type="match status" value="1"/>
</dbReference>
<dbReference type="AlphaFoldDB" id="F8PM43"/>
<dbReference type="OrthoDB" id="64220at2759"/>
<dbReference type="OMA" id="VWLSNGV"/>
<dbReference type="SUPFAM" id="SSF56752">
    <property type="entry name" value="D-aminoacid aminotransferase-like PLP-dependent enzymes"/>
    <property type="match status" value="1"/>
</dbReference>
<dbReference type="Proteomes" id="UP000008063">
    <property type="component" value="Unassembled WGS sequence"/>
</dbReference>
<dbReference type="InterPro" id="IPR036038">
    <property type="entry name" value="Aminotransferase-like"/>
</dbReference>
<proteinExistence type="predicted"/>
<dbReference type="EMBL" id="GL945476">
    <property type="protein sequence ID" value="EGO02675.1"/>
    <property type="molecule type" value="Genomic_DNA"/>
</dbReference>
<accession>F8PM43</accession>
<reference evidence="2" key="1">
    <citation type="journal article" date="2011" name="Science">
        <title>The plant cell wall-decomposing machinery underlies the functional diversity of forest fungi.</title>
        <authorList>
            <person name="Eastwood D.C."/>
            <person name="Floudas D."/>
            <person name="Binder M."/>
            <person name="Majcherczyk A."/>
            <person name="Schneider P."/>
            <person name="Aerts A."/>
            <person name="Asiegbu F.O."/>
            <person name="Baker S.E."/>
            <person name="Barry K."/>
            <person name="Bendiksby M."/>
            <person name="Blumentritt M."/>
            <person name="Coutinho P.M."/>
            <person name="Cullen D."/>
            <person name="de Vries R.P."/>
            <person name="Gathman A."/>
            <person name="Goodell B."/>
            <person name="Henrissat B."/>
            <person name="Ihrmark K."/>
            <person name="Kauserud H."/>
            <person name="Kohler A."/>
            <person name="LaButti K."/>
            <person name="Lapidus A."/>
            <person name="Lavin J.L."/>
            <person name="Lee Y.-H."/>
            <person name="Lindquist E."/>
            <person name="Lilly W."/>
            <person name="Lucas S."/>
            <person name="Morin E."/>
            <person name="Murat C."/>
            <person name="Oguiza J.A."/>
            <person name="Park J."/>
            <person name="Pisabarro A.G."/>
            <person name="Riley R."/>
            <person name="Rosling A."/>
            <person name="Salamov A."/>
            <person name="Schmidt O."/>
            <person name="Schmutz J."/>
            <person name="Skrede I."/>
            <person name="Stenlid J."/>
            <person name="Wiebenga A."/>
            <person name="Xie X."/>
            <person name="Kuees U."/>
            <person name="Hibbett D.S."/>
            <person name="Hoffmeister D."/>
            <person name="Hoegberg N."/>
            <person name="Martin F."/>
            <person name="Grigoriev I.V."/>
            <person name="Watkinson S.C."/>
        </authorList>
    </citation>
    <scope>NUCLEOTIDE SEQUENCE [LARGE SCALE GENOMIC DNA]</scope>
    <source>
        <strain evidence="2">strain S7.3</strain>
    </source>
</reference>